<sequence>MEGRRLSKNLILYKIKQKRLIASQRMDDTTYRHNSGEWKRFVDDNVVYNSAPFGLSADDYNELQLFEGRIEGTPGEIRNAEINYLMALYGKGPVDWVIMWETLLSQLPRRKKRISIKVLHKNAIQLQPYLFNVTLKKQTYETAGLQEEVMFGSCGLGNNQALFRQ</sequence>
<name>A0A397TIB4_9GLOM</name>
<reference evidence="1 2" key="1">
    <citation type="submission" date="2018-06" db="EMBL/GenBank/DDBJ databases">
        <title>Comparative genomics reveals the genomic features of Rhizophagus irregularis, R. cerebriforme, R. diaphanum and Gigaspora rosea, and their symbiotic lifestyle signature.</title>
        <authorList>
            <person name="Morin E."/>
            <person name="San Clemente H."/>
            <person name="Chen E.C.H."/>
            <person name="De La Providencia I."/>
            <person name="Hainaut M."/>
            <person name="Kuo A."/>
            <person name="Kohler A."/>
            <person name="Murat C."/>
            <person name="Tang N."/>
            <person name="Roy S."/>
            <person name="Loubradou J."/>
            <person name="Henrissat B."/>
            <person name="Grigoriev I.V."/>
            <person name="Corradi N."/>
            <person name="Roux C."/>
            <person name="Martin F.M."/>
        </authorList>
    </citation>
    <scope>NUCLEOTIDE SEQUENCE [LARGE SCALE GENOMIC DNA]</scope>
    <source>
        <strain evidence="1 2">DAOM 227022</strain>
    </source>
</reference>
<organism evidence="1 2">
    <name type="scientific">Glomus cerebriforme</name>
    <dbReference type="NCBI Taxonomy" id="658196"/>
    <lineage>
        <taxon>Eukaryota</taxon>
        <taxon>Fungi</taxon>
        <taxon>Fungi incertae sedis</taxon>
        <taxon>Mucoromycota</taxon>
        <taxon>Glomeromycotina</taxon>
        <taxon>Glomeromycetes</taxon>
        <taxon>Glomerales</taxon>
        <taxon>Glomeraceae</taxon>
        <taxon>Glomus</taxon>
    </lineage>
</organism>
<proteinExistence type="predicted"/>
<gene>
    <name evidence="1" type="ORF">C1645_817654</name>
</gene>
<accession>A0A397TIB4</accession>
<protein>
    <submittedName>
        <fullName evidence="1">Uncharacterized protein</fullName>
    </submittedName>
</protein>
<keyword evidence="2" id="KW-1185">Reference proteome</keyword>
<comment type="caution">
    <text evidence="1">The sequence shown here is derived from an EMBL/GenBank/DDBJ whole genome shotgun (WGS) entry which is preliminary data.</text>
</comment>
<dbReference type="EMBL" id="QKYT01000075">
    <property type="protein sequence ID" value="RIA94741.1"/>
    <property type="molecule type" value="Genomic_DNA"/>
</dbReference>
<dbReference type="AlphaFoldDB" id="A0A397TIB4"/>
<dbReference type="Proteomes" id="UP000265703">
    <property type="component" value="Unassembled WGS sequence"/>
</dbReference>
<evidence type="ECO:0000313" key="2">
    <source>
        <dbReference type="Proteomes" id="UP000265703"/>
    </source>
</evidence>
<evidence type="ECO:0000313" key="1">
    <source>
        <dbReference type="EMBL" id="RIA94741.1"/>
    </source>
</evidence>